<dbReference type="OrthoDB" id="8905985at2"/>
<reference evidence="2 3" key="1">
    <citation type="submission" date="2016-08" db="EMBL/GenBank/DDBJ databases">
        <authorList>
            <person name="Seilhamer J.J."/>
        </authorList>
    </citation>
    <scope>NUCLEOTIDE SEQUENCE [LARGE SCALE GENOMIC DNA]</scope>
    <source>
        <strain evidence="2 3">VC14762</strain>
    </source>
</reference>
<dbReference type="Pfam" id="PF07978">
    <property type="entry name" value="NIPSNAP"/>
    <property type="match status" value="1"/>
</dbReference>
<protein>
    <submittedName>
        <fullName evidence="2">NIPSNAP family protein</fullName>
    </submittedName>
</protein>
<name>A0A1V2W221_9BURK</name>
<accession>A0A1V2W221</accession>
<gene>
    <name evidence="2" type="ORF">A8E72_19410</name>
</gene>
<evidence type="ECO:0000313" key="3">
    <source>
        <dbReference type="Proteomes" id="UP000188543"/>
    </source>
</evidence>
<dbReference type="Gene3D" id="3.30.70.100">
    <property type="match status" value="1"/>
</dbReference>
<proteinExistence type="predicted"/>
<dbReference type="Proteomes" id="UP000188543">
    <property type="component" value="Unassembled WGS sequence"/>
</dbReference>
<evidence type="ECO:0000259" key="1">
    <source>
        <dbReference type="Pfam" id="PF07978"/>
    </source>
</evidence>
<sequence>MIHELREYVIECDRAPGYFALFRDVGMPIRGSEYGRLVGNWMVDEGTIRFLHLWSYASLAERAEKRAALGKVPDWTGTFLPGAIAHVSSQSITILNPVAGAVADRGAHSLAHGPGVLHALRCKLGKAAQVAAMLARAHADADGVWVAEFPDPNAVYLLNRSEAPLADQVELAEIGVVNVSCTPIDAGPYRSPLD</sequence>
<dbReference type="EMBL" id="MUTJ01000057">
    <property type="protein sequence ID" value="ONU83966.1"/>
    <property type="molecule type" value="Genomic_DNA"/>
</dbReference>
<organism evidence="2 3">
    <name type="scientific">Burkholderia cenocepacia</name>
    <dbReference type="NCBI Taxonomy" id="95486"/>
    <lineage>
        <taxon>Bacteria</taxon>
        <taxon>Pseudomonadati</taxon>
        <taxon>Pseudomonadota</taxon>
        <taxon>Betaproteobacteria</taxon>
        <taxon>Burkholderiales</taxon>
        <taxon>Burkholderiaceae</taxon>
        <taxon>Burkholderia</taxon>
        <taxon>Burkholderia cepacia complex</taxon>
    </lineage>
</organism>
<evidence type="ECO:0000313" key="2">
    <source>
        <dbReference type="EMBL" id="ONU83966.1"/>
    </source>
</evidence>
<dbReference type="InterPro" id="IPR011008">
    <property type="entry name" value="Dimeric_a/b-barrel"/>
</dbReference>
<comment type="caution">
    <text evidence="2">The sequence shown here is derived from an EMBL/GenBank/DDBJ whole genome shotgun (WGS) entry which is preliminary data.</text>
</comment>
<dbReference type="RefSeq" id="WP_059708492.1">
    <property type="nucleotide sequence ID" value="NZ_CADETK010000030.1"/>
</dbReference>
<dbReference type="InterPro" id="IPR012577">
    <property type="entry name" value="NIPSNAP"/>
</dbReference>
<dbReference type="SUPFAM" id="SSF54909">
    <property type="entry name" value="Dimeric alpha+beta barrel"/>
    <property type="match status" value="1"/>
</dbReference>
<feature type="domain" description="NIPSNAP" evidence="1">
    <location>
        <begin position="4"/>
        <end position="99"/>
    </location>
</feature>
<dbReference type="AlphaFoldDB" id="A0A1V2W221"/>